<feature type="compositionally biased region" description="Basic and acidic residues" evidence="1">
    <location>
        <begin position="46"/>
        <end position="58"/>
    </location>
</feature>
<sequence length="148" mass="17101">VKMPYRNYTRRVFHPYFDAVQPNLRSETEIGIWPLLLELVDEGTPEKDQRLGRRESQGRRGRAGSGRAATVCKIQKNPMDPVYTVVETSDDKFTISIPVGKDFSPENLDVKVKDRVSVAIYKPFLTKETRRNGLSLYHKQRTTFPHFC</sequence>
<evidence type="ECO:0000256" key="1">
    <source>
        <dbReference type="SAM" id="MobiDB-lite"/>
    </source>
</evidence>
<feature type="non-terminal residue" evidence="2">
    <location>
        <position position="1"/>
    </location>
</feature>
<dbReference type="Proteomes" id="UP000708208">
    <property type="component" value="Unassembled WGS sequence"/>
</dbReference>
<keyword evidence="3" id="KW-1185">Reference proteome</keyword>
<comment type="caution">
    <text evidence="2">The sequence shown here is derived from an EMBL/GenBank/DDBJ whole genome shotgun (WGS) entry which is preliminary data.</text>
</comment>
<reference evidence="2" key="1">
    <citation type="submission" date="2021-06" db="EMBL/GenBank/DDBJ databases">
        <authorList>
            <person name="Hodson N. C."/>
            <person name="Mongue J. A."/>
            <person name="Jaron S. K."/>
        </authorList>
    </citation>
    <scope>NUCLEOTIDE SEQUENCE</scope>
</reference>
<name>A0A8J2LPN6_9HEXA</name>
<accession>A0A8J2LPN6</accession>
<organism evidence="2 3">
    <name type="scientific">Allacma fusca</name>
    <dbReference type="NCBI Taxonomy" id="39272"/>
    <lineage>
        <taxon>Eukaryota</taxon>
        <taxon>Metazoa</taxon>
        <taxon>Ecdysozoa</taxon>
        <taxon>Arthropoda</taxon>
        <taxon>Hexapoda</taxon>
        <taxon>Collembola</taxon>
        <taxon>Symphypleona</taxon>
        <taxon>Sminthuridae</taxon>
        <taxon>Allacma</taxon>
    </lineage>
</organism>
<gene>
    <name evidence="2" type="ORF">AFUS01_LOCUS45669</name>
</gene>
<evidence type="ECO:0000313" key="2">
    <source>
        <dbReference type="EMBL" id="CAG7836424.1"/>
    </source>
</evidence>
<evidence type="ECO:0000313" key="3">
    <source>
        <dbReference type="Proteomes" id="UP000708208"/>
    </source>
</evidence>
<proteinExistence type="predicted"/>
<dbReference type="AlphaFoldDB" id="A0A8J2LPN6"/>
<dbReference type="EMBL" id="CAJVCH010571018">
    <property type="protein sequence ID" value="CAG7836424.1"/>
    <property type="molecule type" value="Genomic_DNA"/>
</dbReference>
<feature type="region of interest" description="Disordered" evidence="1">
    <location>
        <begin position="46"/>
        <end position="68"/>
    </location>
</feature>
<protein>
    <submittedName>
        <fullName evidence="2">Uncharacterized protein</fullName>
    </submittedName>
</protein>